<keyword evidence="4" id="KW-0732">Signal</keyword>
<keyword evidence="11" id="KW-1185">Reference proteome</keyword>
<evidence type="ECO:0000313" key="10">
    <source>
        <dbReference type="EMBL" id="MBP1894462.1"/>
    </source>
</evidence>
<proteinExistence type="inferred from homology"/>
<dbReference type="PANTHER" id="PTHR35789:SF1">
    <property type="entry name" value="SPORE GERMINATION PROTEIN B3"/>
    <property type="match status" value="1"/>
</dbReference>
<gene>
    <name evidence="10" type="ORF">J2Z18_003567</name>
</gene>
<comment type="subcellular location">
    <subcellularLocation>
        <location evidence="1">Membrane</location>
        <topology evidence="1">Lipid-anchor</topology>
    </subcellularLocation>
</comment>
<organism evidence="10 11">
    <name type="scientific">Paenibacillus lactis</name>
    <dbReference type="NCBI Taxonomy" id="228574"/>
    <lineage>
        <taxon>Bacteria</taxon>
        <taxon>Bacillati</taxon>
        <taxon>Bacillota</taxon>
        <taxon>Bacilli</taxon>
        <taxon>Bacillales</taxon>
        <taxon>Paenibacillaceae</taxon>
        <taxon>Paenibacillus</taxon>
    </lineage>
</organism>
<dbReference type="NCBIfam" id="TIGR02887">
    <property type="entry name" value="spore_ger_x_C"/>
    <property type="match status" value="1"/>
</dbReference>
<feature type="domain" description="Spore germination GerAC-like C-terminal" evidence="8">
    <location>
        <begin position="215"/>
        <end position="365"/>
    </location>
</feature>
<evidence type="ECO:0000313" key="11">
    <source>
        <dbReference type="Proteomes" id="UP000706926"/>
    </source>
</evidence>
<evidence type="ECO:0000256" key="2">
    <source>
        <dbReference type="ARBA" id="ARBA00007886"/>
    </source>
</evidence>
<comment type="similarity">
    <text evidence="2">Belongs to the GerABKC lipoprotein family.</text>
</comment>
<accession>A0ABS4FDX3</accession>
<dbReference type="Gene3D" id="3.30.300.210">
    <property type="entry name" value="Nutrient germinant receptor protein C, domain 3"/>
    <property type="match status" value="1"/>
</dbReference>
<name>A0ABS4FDX3_9BACL</name>
<evidence type="ECO:0000256" key="3">
    <source>
        <dbReference type="ARBA" id="ARBA00022544"/>
    </source>
</evidence>
<keyword evidence="6" id="KW-0564">Palmitate</keyword>
<feature type="domain" description="Spore germination protein N-terminal" evidence="9">
    <location>
        <begin position="39"/>
        <end position="204"/>
    </location>
</feature>
<dbReference type="InterPro" id="IPR008844">
    <property type="entry name" value="Spore_GerAC-like"/>
</dbReference>
<evidence type="ECO:0000256" key="6">
    <source>
        <dbReference type="ARBA" id="ARBA00023139"/>
    </source>
</evidence>
<keyword evidence="7" id="KW-0449">Lipoprotein</keyword>
<dbReference type="InterPro" id="IPR046953">
    <property type="entry name" value="Spore_GerAC-like_C"/>
</dbReference>
<sequence length="370" mass="42002">MNKSDINNSHMDNPAKPRTAIKLILLLVGAVPLLAGCWDTKDINHRSLPVIMGISLTEENQYKVFLDIPATNETSSVNIVSETGDTINDIIDDISMNMETQVDLLHLKIVIADKNVARRGMEDIISAFNRSRDISSKTLLAISDQPLDQFFSDMEAKSEQNGSIIYDYFEKNAGWNPQLADTRVWQMFRSIHSYTHDVIVPIIRSGQSTSIECLGAAIIKNGRMTGQIGTDETLVANAFYGKSAFGKIEVMDSATVQITSNRLSHHSWLQDGKPYLRSHLRLKVTILDSRGHPTETQIKEKLEELLTLRLNKMFRKTQKEQADILALGQYFRKHLTREQLQDWRSGYYPNLDFKLRITTVVENRGNLKHL</sequence>
<evidence type="ECO:0000259" key="9">
    <source>
        <dbReference type="Pfam" id="PF25198"/>
    </source>
</evidence>
<evidence type="ECO:0000256" key="7">
    <source>
        <dbReference type="ARBA" id="ARBA00023288"/>
    </source>
</evidence>
<evidence type="ECO:0000256" key="4">
    <source>
        <dbReference type="ARBA" id="ARBA00022729"/>
    </source>
</evidence>
<evidence type="ECO:0000259" key="8">
    <source>
        <dbReference type="Pfam" id="PF05504"/>
    </source>
</evidence>
<keyword evidence="3" id="KW-0309">Germination</keyword>
<evidence type="ECO:0000256" key="1">
    <source>
        <dbReference type="ARBA" id="ARBA00004635"/>
    </source>
</evidence>
<dbReference type="Pfam" id="PF25198">
    <property type="entry name" value="Spore_GerAC_N"/>
    <property type="match status" value="1"/>
</dbReference>
<dbReference type="InterPro" id="IPR038501">
    <property type="entry name" value="Spore_GerAC_C_sf"/>
</dbReference>
<protein>
    <submittedName>
        <fullName evidence="10">Ger(X)C family germination protein</fullName>
    </submittedName>
</protein>
<dbReference type="EMBL" id="JAGGKI010000009">
    <property type="protein sequence ID" value="MBP1894462.1"/>
    <property type="molecule type" value="Genomic_DNA"/>
</dbReference>
<dbReference type="Pfam" id="PF05504">
    <property type="entry name" value="Spore_GerAC"/>
    <property type="match status" value="1"/>
</dbReference>
<comment type="caution">
    <text evidence="10">The sequence shown here is derived from an EMBL/GenBank/DDBJ whole genome shotgun (WGS) entry which is preliminary data.</text>
</comment>
<reference evidence="10 11" key="1">
    <citation type="submission" date="2021-03" db="EMBL/GenBank/DDBJ databases">
        <title>Genomic Encyclopedia of Type Strains, Phase IV (KMG-IV): sequencing the most valuable type-strain genomes for metagenomic binning, comparative biology and taxonomic classification.</title>
        <authorList>
            <person name="Goeker M."/>
        </authorList>
    </citation>
    <scope>NUCLEOTIDE SEQUENCE [LARGE SCALE GENOMIC DNA]</scope>
    <source>
        <strain evidence="10 11">DSM 15596</strain>
    </source>
</reference>
<dbReference type="RefSeq" id="WP_007128606.1">
    <property type="nucleotide sequence ID" value="NZ_CP139098.1"/>
</dbReference>
<evidence type="ECO:0000256" key="5">
    <source>
        <dbReference type="ARBA" id="ARBA00023136"/>
    </source>
</evidence>
<keyword evidence="5" id="KW-0472">Membrane</keyword>
<dbReference type="Proteomes" id="UP000706926">
    <property type="component" value="Unassembled WGS sequence"/>
</dbReference>
<dbReference type="InterPro" id="IPR057336">
    <property type="entry name" value="GerAC_N"/>
</dbReference>
<dbReference type="GeneID" id="95405504"/>
<dbReference type="PANTHER" id="PTHR35789">
    <property type="entry name" value="SPORE GERMINATION PROTEIN B3"/>
    <property type="match status" value="1"/>
</dbReference>